<evidence type="ECO:0000256" key="3">
    <source>
        <dbReference type="ARBA" id="ARBA00022692"/>
    </source>
</evidence>
<evidence type="ECO:0000256" key="2">
    <source>
        <dbReference type="ARBA" id="ARBA00022475"/>
    </source>
</evidence>
<keyword evidence="5 6" id="KW-0472">Membrane</keyword>
<dbReference type="Pfam" id="PF02656">
    <property type="entry name" value="DUF202"/>
    <property type="match status" value="1"/>
</dbReference>
<feature type="transmembrane region" description="Helical" evidence="6">
    <location>
        <begin position="39"/>
        <end position="58"/>
    </location>
</feature>
<dbReference type="InterPro" id="IPR003807">
    <property type="entry name" value="DUF202"/>
</dbReference>
<dbReference type="Proteomes" id="UP000189796">
    <property type="component" value="Chromosome I"/>
</dbReference>
<protein>
    <submittedName>
        <fullName evidence="8">Putative membrane protein</fullName>
    </submittedName>
</protein>
<evidence type="ECO:0000259" key="7">
    <source>
        <dbReference type="Pfam" id="PF02656"/>
    </source>
</evidence>
<dbReference type="PANTHER" id="PTHR34187:SF2">
    <property type="entry name" value="DUF202 DOMAIN-CONTAINING PROTEIN"/>
    <property type="match status" value="1"/>
</dbReference>
<feature type="domain" description="DUF202" evidence="7">
    <location>
        <begin position="27"/>
        <end position="102"/>
    </location>
</feature>
<evidence type="ECO:0000256" key="4">
    <source>
        <dbReference type="ARBA" id="ARBA00022989"/>
    </source>
</evidence>
<feature type="transmembrane region" description="Helical" evidence="6">
    <location>
        <begin position="78"/>
        <end position="99"/>
    </location>
</feature>
<proteinExistence type="predicted"/>
<organism evidence="8 9">
    <name type="scientific">Bradyrhizobium erythrophlei</name>
    <dbReference type="NCBI Taxonomy" id="1437360"/>
    <lineage>
        <taxon>Bacteria</taxon>
        <taxon>Pseudomonadati</taxon>
        <taxon>Pseudomonadota</taxon>
        <taxon>Alphaproteobacteria</taxon>
        <taxon>Hyphomicrobiales</taxon>
        <taxon>Nitrobacteraceae</taxon>
        <taxon>Bradyrhizobium</taxon>
    </lineage>
</organism>
<evidence type="ECO:0000313" key="9">
    <source>
        <dbReference type="Proteomes" id="UP000189796"/>
    </source>
</evidence>
<accession>A0A1M5U6M9</accession>
<evidence type="ECO:0000256" key="5">
    <source>
        <dbReference type="ARBA" id="ARBA00023136"/>
    </source>
</evidence>
<reference evidence="8 9" key="1">
    <citation type="submission" date="2016-11" db="EMBL/GenBank/DDBJ databases">
        <authorList>
            <person name="Jaros S."/>
            <person name="Januszkiewicz K."/>
            <person name="Wedrychowicz H."/>
        </authorList>
    </citation>
    <scope>NUCLEOTIDE SEQUENCE [LARGE SCALE GENOMIC DNA]</scope>
    <source>
        <strain evidence="8 9">GAS138</strain>
    </source>
</reference>
<evidence type="ECO:0000256" key="6">
    <source>
        <dbReference type="SAM" id="Phobius"/>
    </source>
</evidence>
<sequence>MADPDSAPSADRFEVRVTADSHFSWIRTRLSLERTMMSWIRTAVSLIGFGFAIVQFFARFEQMPGARPADYPNAPRDLGLSLISCGVLALLIAIWQYLWSIRYLWGGTFVPIAGLRREGMHTPVIAIAVLLICIGMFAFFAVLLRLV</sequence>
<evidence type="ECO:0000313" key="8">
    <source>
        <dbReference type="EMBL" id="SHH58609.1"/>
    </source>
</evidence>
<gene>
    <name evidence="8" type="ORF">SAMN05443248_5303</name>
</gene>
<dbReference type="EMBL" id="LT670817">
    <property type="protein sequence ID" value="SHH58609.1"/>
    <property type="molecule type" value="Genomic_DNA"/>
</dbReference>
<comment type="subcellular location">
    <subcellularLocation>
        <location evidence="1">Cell membrane</location>
        <topology evidence="1">Multi-pass membrane protein</topology>
    </subcellularLocation>
</comment>
<keyword evidence="2" id="KW-1003">Cell membrane</keyword>
<dbReference type="RefSeq" id="WP_079603945.1">
    <property type="nucleotide sequence ID" value="NZ_LT670817.1"/>
</dbReference>
<keyword evidence="4 6" id="KW-1133">Transmembrane helix</keyword>
<evidence type="ECO:0000256" key="1">
    <source>
        <dbReference type="ARBA" id="ARBA00004651"/>
    </source>
</evidence>
<keyword evidence="3 6" id="KW-0812">Transmembrane</keyword>
<feature type="transmembrane region" description="Helical" evidence="6">
    <location>
        <begin position="120"/>
        <end position="144"/>
    </location>
</feature>
<dbReference type="OrthoDB" id="582337at2"/>
<name>A0A1M5U6M9_9BRAD</name>
<dbReference type="AlphaFoldDB" id="A0A1M5U6M9"/>
<dbReference type="PANTHER" id="PTHR34187">
    <property type="entry name" value="FGR18P"/>
    <property type="match status" value="1"/>
</dbReference>
<dbReference type="InterPro" id="IPR052053">
    <property type="entry name" value="IM_YidH-like"/>
</dbReference>
<dbReference type="GO" id="GO:0005886">
    <property type="term" value="C:plasma membrane"/>
    <property type="evidence" value="ECO:0007669"/>
    <property type="project" value="UniProtKB-SubCell"/>
</dbReference>